<evidence type="ECO:0000256" key="2">
    <source>
        <dbReference type="ARBA" id="ARBA00022692"/>
    </source>
</evidence>
<feature type="transmembrane region" description="Helical" evidence="7">
    <location>
        <begin position="168"/>
        <end position="189"/>
    </location>
</feature>
<keyword evidence="6" id="KW-0175">Coiled coil</keyword>
<dbReference type="GO" id="GO:0016020">
    <property type="term" value="C:membrane"/>
    <property type="evidence" value="ECO:0007669"/>
    <property type="project" value="UniProtKB-SubCell"/>
</dbReference>
<accession>A0A3N5XYG5</accession>
<name>A0A3N5XYG5_9ALTE</name>
<evidence type="ECO:0000256" key="5">
    <source>
        <dbReference type="ARBA" id="ARBA00023136"/>
    </source>
</evidence>
<organism evidence="10 11">
    <name type="scientific">Alteromonas sediminis</name>
    <dbReference type="NCBI Taxonomy" id="2259342"/>
    <lineage>
        <taxon>Bacteria</taxon>
        <taxon>Pseudomonadati</taxon>
        <taxon>Pseudomonadota</taxon>
        <taxon>Gammaproteobacteria</taxon>
        <taxon>Alteromonadales</taxon>
        <taxon>Alteromonadaceae</taxon>
        <taxon>Alteromonas/Salinimonas group</taxon>
        <taxon>Alteromonas</taxon>
    </lineage>
</organism>
<dbReference type="Pfam" id="PF08239">
    <property type="entry name" value="SH3_3"/>
    <property type="match status" value="1"/>
</dbReference>
<dbReference type="PROSITE" id="PS51781">
    <property type="entry name" value="SH3B"/>
    <property type="match status" value="1"/>
</dbReference>
<evidence type="ECO:0000256" key="3">
    <source>
        <dbReference type="ARBA" id="ARBA00022729"/>
    </source>
</evidence>
<keyword evidence="5 7" id="KW-0472">Membrane</keyword>
<reference evidence="10 11" key="1">
    <citation type="submission" date="2018-11" db="EMBL/GenBank/DDBJ databases">
        <authorList>
            <person name="Ye M.-Q."/>
            <person name="Du Z.-J."/>
        </authorList>
    </citation>
    <scope>NUCLEOTIDE SEQUENCE [LARGE SCALE GENOMIC DNA]</scope>
    <source>
        <strain evidence="10 11">U0105</strain>
    </source>
</reference>
<feature type="signal peptide" evidence="8">
    <location>
        <begin position="1"/>
        <end position="19"/>
    </location>
</feature>
<keyword evidence="11" id="KW-1185">Reference proteome</keyword>
<evidence type="ECO:0000256" key="8">
    <source>
        <dbReference type="SAM" id="SignalP"/>
    </source>
</evidence>
<dbReference type="NCBIfam" id="TIGR04211">
    <property type="entry name" value="SH3_and_anchor"/>
    <property type="match status" value="1"/>
</dbReference>
<proteinExistence type="predicted"/>
<dbReference type="AlphaFoldDB" id="A0A3N5XYG5"/>
<dbReference type="Gene3D" id="2.30.30.40">
    <property type="entry name" value="SH3 Domains"/>
    <property type="match status" value="1"/>
</dbReference>
<keyword evidence="2 7" id="KW-0812">Transmembrane</keyword>
<keyword evidence="3 8" id="KW-0732">Signal</keyword>
<dbReference type="EMBL" id="RPOK01000004">
    <property type="protein sequence ID" value="RPJ66042.1"/>
    <property type="molecule type" value="Genomic_DNA"/>
</dbReference>
<keyword evidence="4 7" id="KW-1133">Transmembrane helix</keyword>
<evidence type="ECO:0000256" key="1">
    <source>
        <dbReference type="ARBA" id="ARBA00004167"/>
    </source>
</evidence>
<comment type="caution">
    <text evidence="10">The sequence shown here is derived from an EMBL/GenBank/DDBJ whole genome shotgun (WGS) entry which is preliminary data.</text>
</comment>
<dbReference type="Gene3D" id="1.20.5.340">
    <property type="match status" value="1"/>
</dbReference>
<dbReference type="InterPro" id="IPR013923">
    <property type="entry name" value="Autophagy-rel_prot_16_dom"/>
</dbReference>
<feature type="domain" description="SH3b" evidence="9">
    <location>
        <begin position="29"/>
        <end position="95"/>
    </location>
</feature>
<gene>
    <name evidence="10" type="ORF">DRW07_14665</name>
</gene>
<feature type="chain" id="PRO_5017980237" evidence="8">
    <location>
        <begin position="20"/>
        <end position="201"/>
    </location>
</feature>
<protein>
    <submittedName>
        <fullName evidence="10">TIGR04211 family SH3 domain-containing protein</fullName>
    </submittedName>
</protein>
<feature type="coiled-coil region" evidence="6">
    <location>
        <begin position="122"/>
        <end position="163"/>
    </location>
</feature>
<dbReference type="InterPro" id="IPR003646">
    <property type="entry name" value="SH3-like_bac-type"/>
</dbReference>
<evidence type="ECO:0000259" key="9">
    <source>
        <dbReference type="PROSITE" id="PS51781"/>
    </source>
</evidence>
<dbReference type="OrthoDB" id="9790951at2"/>
<dbReference type="SMART" id="SM00287">
    <property type="entry name" value="SH3b"/>
    <property type="match status" value="1"/>
</dbReference>
<dbReference type="Pfam" id="PF08614">
    <property type="entry name" value="ATG16"/>
    <property type="match status" value="1"/>
</dbReference>
<dbReference type="InterPro" id="IPR016476">
    <property type="entry name" value="SH3_dom_pro"/>
</dbReference>
<evidence type="ECO:0000256" key="4">
    <source>
        <dbReference type="ARBA" id="ARBA00022989"/>
    </source>
</evidence>
<evidence type="ECO:0000256" key="7">
    <source>
        <dbReference type="SAM" id="Phobius"/>
    </source>
</evidence>
<evidence type="ECO:0000256" key="6">
    <source>
        <dbReference type="SAM" id="Coils"/>
    </source>
</evidence>
<evidence type="ECO:0000313" key="11">
    <source>
        <dbReference type="Proteomes" id="UP000275281"/>
    </source>
</evidence>
<comment type="subcellular location">
    <subcellularLocation>
        <location evidence="1">Membrane</location>
        <topology evidence="1">Single-pass membrane protein</topology>
    </subcellularLocation>
</comment>
<dbReference type="Proteomes" id="UP000275281">
    <property type="component" value="Unassembled WGS sequence"/>
</dbReference>
<evidence type="ECO:0000313" key="10">
    <source>
        <dbReference type="EMBL" id="RPJ66042.1"/>
    </source>
</evidence>
<sequence length="201" mass="22115">MRALAAVILGWCVVTTGFAQQNSEQAPNTATHFISEEVFIFMHAGPGRNYRILGSVAAGMPVTRTDSDETGDFVEVIDSQGRTGWIESEYLVTTPSFRETLPQLQEQLTEALASVAPLQQRISSLEQEVRAKDATTKQLQSELDSANERITALQSAQSDAEDALQMKWLLNGGGLAVGCIILGILLTYLPKRRKRSDNWMN</sequence>